<keyword evidence="3" id="KW-0645">Protease</keyword>
<reference evidence="9" key="1">
    <citation type="submission" date="2021-01" db="EMBL/GenBank/DDBJ databases">
        <title>Genome public.</title>
        <authorList>
            <person name="Liu C."/>
            <person name="Sun Q."/>
        </authorList>
    </citation>
    <scope>NUCLEOTIDE SEQUENCE</scope>
    <source>
        <strain evidence="9">YIM B02565</strain>
    </source>
</reference>
<dbReference type="AlphaFoldDB" id="A0A937K649"/>
<evidence type="ECO:0000313" key="10">
    <source>
        <dbReference type="Proteomes" id="UP000623681"/>
    </source>
</evidence>
<protein>
    <submittedName>
        <fullName evidence="9">Accessory gene regulator B family protein</fullName>
    </submittedName>
</protein>
<dbReference type="RefSeq" id="WP_202769332.1">
    <property type="nucleotide sequence ID" value="NZ_JAESWA010000028.1"/>
</dbReference>
<name>A0A937K649_9CLOT</name>
<dbReference type="InterPro" id="IPR006741">
    <property type="entry name" value="AgrB"/>
</dbReference>
<keyword evidence="6 8" id="KW-1133">Transmembrane helix</keyword>
<proteinExistence type="predicted"/>
<evidence type="ECO:0000256" key="8">
    <source>
        <dbReference type="SAM" id="Phobius"/>
    </source>
</evidence>
<dbReference type="GO" id="GO:0008233">
    <property type="term" value="F:peptidase activity"/>
    <property type="evidence" value="ECO:0007669"/>
    <property type="project" value="UniProtKB-KW"/>
</dbReference>
<evidence type="ECO:0000256" key="1">
    <source>
        <dbReference type="ARBA" id="ARBA00022475"/>
    </source>
</evidence>
<dbReference type="GO" id="GO:0016020">
    <property type="term" value="C:membrane"/>
    <property type="evidence" value="ECO:0007669"/>
    <property type="project" value="InterPro"/>
</dbReference>
<evidence type="ECO:0000256" key="7">
    <source>
        <dbReference type="ARBA" id="ARBA00023136"/>
    </source>
</evidence>
<dbReference type="Pfam" id="PF04647">
    <property type="entry name" value="AgrB"/>
    <property type="match status" value="1"/>
</dbReference>
<dbReference type="GO" id="GO:0006508">
    <property type="term" value="P:proteolysis"/>
    <property type="evidence" value="ECO:0007669"/>
    <property type="project" value="UniProtKB-KW"/>
</dbReference>
<gene>
    <name evidence="9" type="ORF">JK634_18960</name>
</gene>
<dbReference type="SMART" id="SM00793">
    <property type="entry name" value="AgrB"/>
    <property type="match status" value="1"/>
</dbReference>
<evidence type="ECO:0000256" key="4">
    <source>
        <dbReference type="ARBA" id="ARBA00022692"/>
    </source>
</evidence>
<keyword evidence="2" id="KW-0673">Quorum sensing</keyword>
<feature type="transmembrane region" description="Helical" evidence="8">
    <location>
        <begin position="142"/>
        <end position="172"/>
    </location>
</feature>
<evidence type="ECO:0000313" key="9">
    <source>
        <dbReference type="EMBL" id="MBL4933869.1"/>
    </source>
</evidence>
<keyword evidence="10" id="KW-1185">Reference proteome</keyword>
<dbReference type="Proteomes" id="UP000623681">
    <property type="component" value="Unassembled WGS sequence"/>
</dbReference>
<evidence type="ECO:0000256" key="3">
    <source>
        <dbReference type="ARBA" id="ARBA00022670"/>
    </source>
</evidence>
<keyword evidence="1" id="KW-1003">Cell membrane</keyword>
<feature type="transmembrane region" description="Helical" evidence="8">
    <location>
        <begin position="101"/>
        <end position="121"/>
    </location>
</feature>
<accession>A0A937K649</accession>
<sequence>MRRFIKAFSKIIAKSNNYNKEQEQEVEYALRIIIFEAAKFIGTIIVFSFICYPVQGLLAIGLMSLSKPFIGGYHEDNQVKCFISTLITIGIIIYLENCISLNFTSVILLGGVAVFCIWHQAPIVNPKMRLTKIDLIKRNRKVGIFIIVIEYLVSIILFKYAYIATIITWVILFQALLMFNKEKDIKLGGS</sequence>
<keyword evidence="5" id="KW-0378">Hydrolase</keyword>
<evidence type="ECO:0000256" key="5">
    <source>
        <dbReference type="ARBA" id="ARBA00022801"/>
    </source>
</evidence>
<dbReference type="GO" id="GO:0009372">
    <property type="term" value="P:quorum sensing"/>
    <property type="evidence" value="ECO:0007669"/>
    <property type="project" value="UniProtKB-KW"/>
</dbReference>
<comment type="caution">
    <text evidence="9">The sequence shown here is derived from an EMBL/GenBank/DDBJ whole genome shotgun (WGS) entry which is preliminary data.</text>
</comment>
<evidence type="ECO:0000256" key="6">
    <source>
        <dbReference type="ARBA" id="ARBA00022989"/>
    </source>
</evidence>
<keyword evidence="7 8" id="KW-0472">Membrane</keyword>
<keyword evidence="4 8" id="KW-0812">Transmembrane</keyword>
<evidence type="ECO:0000256" key="2">
    <source>
        <dbReference type="ARBA" id="ARBA00022654"/>
    </source>
</evidence>
<feature type="transmembrane region" description="Helical" evidence="8">
    <location>
        <begin position="40"/>
        <end position="65"/>
    </location>
</feature>
<organism evidence="9 10">
    <name type="scientific">Clostridium paridis</name>
    <dbReference type="NCBI Taxonomy" id="2803863"/>
    <lineage>
        <taxon>Bacteria</taxon>
        <taxon>Bacillati</taxon>
        <taxon>Bacillota</taxon>
        <taxon>Clostridia</taxon>
        <taxon>Eubacteriales</taxon>
        <taxon>Clostridiaceae</taxon>
        <taxon>Clostridium</taxon>
    </lineage>
</organism>
<dbReference type="EMBL" id="JAESWA010000028">
    <property type="protein sequence ID" value="MBL4933869.1"/>
    <property type="molecule type" value="Genomic_DNA"/>
</dbReference>